<proteinExistence type="predicted"/>
<dbReference type="Proteomes" id="UP000334820">
    <property type="component" value="Unassembled WGS sequence"/>
</dbReference>
<gene>
    <name evidence="1" type="ORF">KTAU_03290</name>
</gene>
<evidence type="ECO:0000313" key="1">
    <source>
        <dbReference type="EMBL" id="GER81691.1"/>
    </source>
</evidence>
<keyword evidence="2" id="KW-1185">Reference proteome</keyword>
<accession>A0A5J4K4J6</accession>
<dbReference type="AlphaFoldDB" id="A0A5J4K4J6"/>
<evidence type="ECO:0000313" key="2">
    <source>
        <dbReference type="Proteomes" id="UP000334820"/>
    </source>
</evidence>
<dbReference type="EMBL" id="BKZV01000001">
    <property type="protein sequence ID" value="GER81691.1"/>
    <property type="molecule type" value="Genomic_DNA"/>
</dbReference>
<organism evidence="1 2">
    <name type="scientific">Thermogemmatispora aurantia</name>
    <dbReference type="NCBI Taxonomy" id="2045279"/>
    <lineage>
        <taxon>Bacteria</taxon>
        <taxon>Bacillati</taxon>
        <taxon>Chloroflexota</taxon>
        <taxon>Ktedonobacteria</taxon>
        <taxon>Thermogemmatisporales</taxon>
        <taxon>Thermogemmatisporaceae</taxon>
        <taxon>Thermogemmatispora</taxon>
    </lineage>
</organism>
<name>A0A5J4K4J6_9CHLR</name>
<protein>
    <submittedName>
        <fullName evidence="1">Uncharacterized protein</fullName>
    </submittedName>
</protein>
<reference evidence="1 2" key="1">
    <citation type="journal article" date="2019" name="Int. J. Syst. Evol. Microbiol.">
        <title>Thermogemmatispora aurantia sp. nov. and Thermogemmatispora argillosa sp. nov., within the class Ktedonobacteria, and emended description of the genus Thermogemmatispora.</title>
        <authorList>
            <person name="Zheng Y."/>
            <person name="Wang C.M."/>
            <person name="Sakai Y."/>
            <person name="Abe K."/>
            <person name="Yokota A."/>
            <person name="Yabe S."/>
        </authorList>
    </citation>
    <scope>NUCLEOTIDE SEQUENCE [LARGE SCALE GENOMIC DNA]</scope>
    <source>
        <strain evidence="1 2">A1-2</strain>
    </source>
</reference>
<comment type="caution">
    <text evidence="1">The sequence shown here is derived from an EMBL/GenBank/DDBJ whole genome shotgun (WGS) entry which is preliminary data.</text>
</comment>
<sequence>MVRWALAVPALPTLSCLTLCRRAGSGRYSRLTLTEGAQIGQASAWPVWLIVHSWAKPGLTLY</sequence>